<proteinExistence type="predicted"/>
<accession>A0A6J4KDL3</accession>
<sequence length="38" mass="4291">MSQTSPTSPLLFVRLRSIAVAFHAPMMLRHFQVNDGFS</sequence>
<gene>
    <name evidence="1" type="ORF">AVDCRST_MAG94-467</name>
</gene>
<protein>
    <submittedName>
        <fullName evidence="1">Uncharacterized protein</fullName>
    </submittedName>
</protein>
<organism evidence="1">
    <name type="scientific">uncultured Leptolyngbya sp</name>
    <dbReference type="NCBI Taxonomy" id="332963"/>
    <lineage>
        <taxon>Bacteria</taxon>
        <taxon>Bacillati</taxon>
        <taxon>Cyanobacteriota</taxon>
        <taxon>Cyanophyceae</taxon>
        <taxon>Leptolyngbyales</taxon>
        <taxon>Leptolyngbyaceae</taxon>
        <taxon>Leptolyngbya group</taxon>
        <taxon>Leptolyngbya</taxon>
        <taxon>environmental samples</taxon>
    </lineage>
</organism>
<evidence type="ECO:0000313" key="1">
    <source>
        <dbReference type="EMBL" id="CAA9302741.1"/>
    </source>
</evidence>
<dbReference type="AlphaFoldDB" id="A0A6J4KDL3"/>
<name>A0A6J4KDL3_9CYAN</name>
<dbReference type="EMBL" id="CADCTY010000158">
    <property type="protein sequence ID" value="CAA9302741.1"/>
    <property type="molecule type" value="Genomic_DNA"/>
</dbReference>
<reference evidence="1" key="1">
    <citation type="submission" date="2020-02" db="EMBL/GenBank/DDBJ databases">
        <authorList>
            <person name="Meier V. D."/>
        </authorList>
    </citation>
    <scope>NUCLEOTIDE SEQUENCE</scope>
    <source>
        <strain evidence="1">AVDCRST_MAG94</strain>
    </source>
</reference>